<sequence length="104" mass="11644">MSRKGVEAAGVRVTVIETKFVKTDAAHFKSVVQSLTGKESTVTAVVPERPRAIRGTAKLVEEINCGWRGGRQEELAQETMVVDKFEEMVAVEPCLEELYQLWTY</sequence>
<reference evidence="3" key="2">
    <citation type="submission" date="2025-08" db="UniProtKB">
        <authorList>
            <consortium name="RefSeq"/>
        </authorList>
    </citation>
    <scope>IDENTIFICATION</scope>
    <source>
        <tissue evidence="3">Young leaves</tissue>
    </source>
</reference>
<name>A0A8B9AQD5_PHODC</name>
<dbReference type="OrthoDB" id="691083at2759"/>
<keyword evidence="2" id="KW-1185">Reference proteome</keyword>
<protein>
    <submittedName>
        <fullName evidence="3">VQ motif-containing protein 10-like</fullName>
    </submittedName>
</protein>
<evidence type="ECO:0000313" key="2">
    <source>
        <dbReference type="Proteomes" id="UP000228380"/>
    </source>
</evidence>
<dbReference type="InterPro" id="IPR039608">
    <property type="entry name" value="VQ_1/10"/>
</dbReference>
<dbReference type="Proteomes" id="UP000228380">
    <property type="component" value="Chromosome 8"/>
</dbReference>
<accession>A0A8B9AQD5</accession>
<proteinExistence type="predicted"/>
<gene>
    <name evidence="3" type="primary">LOC120111732</name>
</gene>
<evidence type="ECO:0000259" key="1">
    <source>
        <dbReference type="Pfam" id="PF05678"/>
    </source>
</evidence>
<dbReference type="RefSeq" id="XP_038985534.1">
    <property type="nucleotide sequence ID" value="XM_039129606.1"/>
</dbReference>
<dbReference type="AlphaFoldDB" id="A0A8B9AQD5"/>
<dbReference type="GeneID" id="120111732"/>
<evidence type="ECO:0000313" key="3">
    <source>
        <dbReference type="RefSeq" id="XP_038985534.1"/>
    </source>
</evidence>
<dbReference type="Pfam" id="PF05678">
    <property type="entry name" value="VQ"/>
    <property type="match status" value="1"/>
</dbReference>
<reference evidence="2" key="1">
    <citation type="journal article" date="2019" name="Nat. Commun.">
        <title>Genome-wide association mapping of date palm fruit traits.</title>
        <authorList>
            <person name="Hazzouri K.M."/>
            <person name="Gros-Balthazard M."/>
            <person name="Flowers J.M."/>
            <person name="Copetti D."/>
            <person name="Lemansour A."/>
            <person name="Lebrun M."/>
            <person name="Masmoudi K."/>
            <person name="Ferrand S."/>
            <person name="Dhar M.I."/>
            <person name="Fresquez Z.A."/>
            <person name="Rosas U."/>
            <person name="Zhang J."/>
            <person name="Talag J."/>
            <person name="Lee S."/>
            <person name="Kudrna D."/>
            <person name="Powell R.F."/>
            <person name="Leitch I.J."/>
            <person name="Krueger R.R."/>
            <person name="Wing R.A."/>
            <person name="Amiri K.M.A."/>
            <person name="Purugganan M.D."/>
        </authorList>
    </citation>
    <scope>NUCLEOTIDE SEQUENCE [LARGE SCALE GENOMIC DNA]</scope>
    <source>
        <strain evidence="2">cv. Khalas</strain>
    </source>
</reference>
<feature type="domain" description="VQ" evidence="1">
    <location>
        <begin position="16"/>
        <end position="41"/>
    </location>
</feature>
<dbReference type="PANTHER" id="PTHR34777:SF1">
    <property type="entry name" value="VQ MOTIF-CONTAINING PROTEIN 10"/>
    <property type="match status" value="1"/>
</dbReference>
<dbReference type="KEGG" id="pda:120111732"/>
<dbReference type="InterPro" id="IPR008889">
    <property type="entry name" value="VQ"/>
</dbReference>
<dbReference type="PANTHER" id="PTHR34777">
    <property type="entry name" value="VQ MOTIF-CONTAINING PROTEIN 10"/>
    <property type="match status" value="1"/>
</dbReference>
<organism evidence="2 3">
    <name type="scientific">Phoenix dactylifera</name>
    <name type="common">Date palm</name>
    <dbReference type="NCBI Taxonomy" id="42345"/>
    <lineage>
        <taxon>Eukaryota</taxon>
        <taxon>Viridiplantae</taxon>
        <taxon>Streptophyta</taxon>
        <taxon>Embryophyta</taxon>
        <taxon>Tracheophyta</taxon>
        <taxon>Spermatophyta</taxon>
        <taxon>Magnoliopsida</taxon>
        <taxon>Liliopsida</taxon>
        <taxon>Arecaceae</taxon>
        <taxon>Coryphoideae</taxon>
        <taxon>Phoeniceae</taxon>
        <taxon>Phoenix</taxon>
    </lineage>
</organism>